<name>A0A1W2D3T5_9SPHI</name>
<evidence type="ECO:0000313" key="3">
    <source>
        <dbReference type="Proteomes" id="UP000192678"/>
    </source>
</evidence>
<dbReference type="SUPFAM" id="SSF109854">
    <property type="entry name" value="DinB/YfiT-like putative metalloenzymes"/>
    <property type="match status" value="1"/>
</dbReference>
<dbReference type="Gene3D" id="1.20.120.450">
    <property type="entry name" value="dinb family like domain"/>
    <property type="match status" value="1"/>
</dbReference>
<sequence length="164" mass="18922">MYLACNTFKMEYLLNITRQTRENFIKLIETSTVEELNEIPAGFNNNIIWNFGHIVSSQQGLCYRLANVQPVIDKQYILPYTKGTKPEKFIDAEEINTLKELMRSTIDQLEEDLKNNKFLDYNAFTTAYGVEVKSNAEAVQFFVVHDALHYGIASTLKKVINNNK</sequence>
<feature type="domain" description="DinB-like" evidence="1">
    <location>
        <begin position="18"/>
        <end position="152"/>
    </location>
</feature>
<gene>
    <name evidence="2" type="ORF">SAMN04488101_105207</name>
</gene>
<protein>
    <submittedName>
        <fullName evidence="2">DinB superfamily protein</fullName>
    </submittedName>
</protein>
<evidence type="ECO:0000259" key="1">
    <source>
        <dbReference type="Pfam" id="PF12867"/>
    </source>
</evidence>
<evidence type="ECO:0000313" key="2">
    <source>
        <dbReference type="EMBL" id="SMC91724.1"/>
    </source>
</evidence>
<dbReference type="AlphaFoldDB" id="A0A1W2D3T5"/>
<dbReference type="Proteomes" id="UP000192678">
    <property type="component" value="Unassembled WGS sequence"/>
</dbReference>
<organism evidence="2 3">
    <name type="scientific">Pedobacter nyackensis</name>
    <dbReference type="NCBI Taxonomy" id="475255"/>
    <lineage>
        <taxon>Bacteria</taxon>
        <taxon>Pseudomonadati</taxon>
        <taxon>Bacteroidota</taxon>
        <taxon>Sphingobacteriia</taxon>
        <taxon>Sphingobacteriales</taxon>
        <taxon>Sphingobacteriaceae</taxon>
        <taxon>Pedobacter</taxon>
    </lineage>
</organism>
<dbReference type="Pfam" id="PF12867">
    <property type="entry name" value="DinB_2"/>
    <property type="match status" value="1"/>
</dbReference>
<dbReference type="InterPro" id="IPR024775">
    <property type="entry name" value="DinB-like"/>
</dbReference>
<keyword evidence="3" id="KW-1185">Reference proteome</keyword>
<reference evidence="2 3" key="1">
    <citation type="submission" date="2017-04" db="EMBL/GenBank/DDBJ databases">
        <authorList>
            <person name="Afonso C.L."/>
            <person name="Miller P.J."/>
            <person name="Scott M.A."/>
            <person name="Spackman E."/>
            <person name="Goraichik I."/>
            <person name="Dimitrov K.M."/>
            <person name="Suarez D.L."/>
            <person name="Swayne D.E."/>
        </authorList>
    </citation>
    <scope>NUCLEOTIDE SEQUENCE [LARGE SCALE GENOMIC DNA]</scope>
    <source>
        <strain evidence="2 3">DSM 19625</strain>
    </source>
</reference>
<proteinExistence type="predicted"/>
<dbReference type="STRING" id="475255.SAMN04488101_105207"/>
<dbReference type="EMBL" id="FWYB01000005">
    <property type="protein sequence ID" value="SMC91724.1"/>
    <property type="molecule type" value="Genomic_DNA"/>
</dbReference>
<dbReference type="InterPro" id="IPR034660">
    <property type="entry name" value="DinB/YfiT-like"/>
</dbReference>
<accession>A0A1W2D3T5</accession>